<dbReference type="RefSeq" id="WP_263344844.1">
    <property type="nucleotide sequence ID" value="NZ_CP106879.1"/>
</dbReference>
<organism evidence="1 2">
    <name type="scientific">Curtobacterium poinsettiae</name>
    <dbReference type="NCBI Taxonomy" id="159612"/>
    <lineage>
        <taxon>Bacteria</taxon>
        <taxon>Bacillati</taxon>
        <taxon>Actinomycetota</taxon>
        <taxon>Actinomycetes</taxon>
        <taxon>Micrococcales</taxon>
        <taxon>Microbacteriaceae</taxon>
        <taxon>Curtobacterium</taxon>
    </lineage>
</organism>
<accession>A0A9Q9T3B8</accession>
<evidence type="ECO:0000313" key="1">
    <source>
        <dbReference type="EMBL" id="UYC80978.1"/>
    </source>
</evidence>
<name>A0A9Q9T3B8_9MICO</name>
<dbReference type="AlphaFoldDB" id="A0A9Q9T3B8"/>
<evidence type="ECO:0000313" key="2">
    <source>
        <dbReference type="Proteomes" id="UP001062223"/>
    </source>
</evidence>
<dbReference type="KEGG" id="cpoi:OE229_00520"/>
<proteinExistence type="predicted"/>
<protein>
    <submittedName>
        <fullName evidence="1">Uncharacterized protein</fullName>
    </submittedName>
</protein>
<dbReference type="EMBL" id="CP106879">
    <property type="protein sequence ID" value="UYC80978.1"/>
    <property type="molecule type" value="Genomic_DNA"/>
</dbReference>
<reference evidence="1" key="1">
    <citation type="submission" date="2022-09" db="EMBL/GenBank/DDBJ databases">
        <title>Taxonomy of Curtobacterium flaccumfaciens.</title>
        <authorList>
            <person name="Osdaghi E."/>
            <person name="Taghavi S.M."/>
            <person name="Hamidizade M."/>
            <person name="Abachi H."/>
            <person name="Fazliarab A."/>
            <person name="Baeyen S."/>
            <person name="Portier P."/>
            <person name="Van Vaerenbergh J."/>
            <person name="Jacques M.-A."/>
        </authorList>
    </citation>
    <scope>NUCLEOTIDE SEQUENCE</scope>
    <source>
        <strain evidence="1">AGQB46</strain>
    </source>
</reference>
<sequence length="158" mass="17077">MGVRAAVRFAYQAASQDGVDAVIDDVKTVMKDELSDEHVDALRAIITPTEQIDRRQQGVRVREGFLPNLVGAALTLDLRVVEPTGDQADGVEVVPVVLVRLELDEQVGGQEAIIFQLTGSGLDDFTEDLVKIRAGLRAVSASVTPSITVPDWAREVDL</sequence>
<dbReference type="Proteomes" id="UP001062223">
    <property type="component" value="Chromosome"/>
</dbReference>
<gene>
    <name evidence="1" type="ORF">OE229_00520</name>
</gene>